<dbReference type="EMBL" id="FQVN01000001">
    <property type="protein sequence ID" value="SHE76646.1"/>
    <property type="molecule type" value="Genomic_DNA"/>
</dbReference>
<dbReference type="GO" id="GO:0055052">
    <property type="term" value="C:ATP-binding cassette (ABC) transporter complex, substrate-binding subunit-containing"/>
    <property type="evidence" value="ECO:0007669"/>
    <property type="project" value="TreeGrafter"/>
</dbReference>
<evidence type="ECO:0000256" key="4">
    <source>
        <dbReference type="SAM" id="SignalP"/>
    </source>
</evidence>
<dbReference type="RefSeq" id="WP_073480044.1">
    <property type="nucleotide sequence ID" value="NZ_FQVN01000001.1"/>
</dbReference>
<dbReference type="Pfam" id="PF01547">
    <property type="entry name" value="SBP_bac_1"/>
    <property type="match status" value="1"/>
</dbReference>
<dbReference type="GO" id="GO:0042956">
    <property type="term" value="P:maltodextrin transmembrane transport"/>
    <property type="evidence" value="ECO:0007669"/>
    <property type="project" value="TreeGrafter"/>
</dbReference>
<dbReference type="PANTHER" id="PTHR30061">
    <property type="entry name" value="MALTOSE-BINDING PERIPLASMIC PROTEIN"/>
    <property type="match status" value="1"/>
</dbReference>
<feature type="chain" id="PRO_5039603199" evidence="4">
    <location>
        <begin position="27"/>
        <end position="442"/>
    </location>
</feature>
<feature type="signal peptide" evidence="4">
    <location>
        <begin position="1"/>
        <end position="26"/>
    </location>
</feature>
<dbReference type="SUPFAM" id="SSF53850">
    <property type="entry name" value="Periplasmic binding protein-like II"/>
    <property type="match status" value="1"/>
</dbReference>
<reference evidence="5 6" key="1">
    <citation type="submission" date="2016-11" db="EMBL/GenBank/DDBJ databases">
        <authorList>
            <person name="Jaros S."/>
            <person name="Januszkiewicz K."/>
            <person name="Wedrychowicz H."/>
        </authorList>
    </citation>
    <scope>NUCLEOTIDE SEQUENCE [LARGE SCALE GENOMIC DNA]</scope>
    <source>
        <strain evidence="5 6">DSM 44523</strain>
    </source>
</reference>
<comment type="similarity">
    <text evidence="1">Belongs to the bacterial solute-binding protein 1 family.</text>
</comment>
<dbReference type="Proteomes" id="UP000184501">
    <property type="component" value="Unassembled WGS sequence"/>
</dbReference>
<keyword evidence="6" id="KW-1185">Reference proteome</keyword>
<evidence type="ECO:0000313" key="6">
    <source>
        <dbReference type="Proteomes" id="UP000184501"/>
    </source>
</evidence>
<dbReference type="InterPro" id="IPR006311">
    <property type="entry name" value="TAT_signal"/>
</dbReference>
<proteinExistence type="inferred from homology"/>
<protein>
    <submittedName>
        <fullName evidence="5">Carbohydrate ABC transporter substrate-binding protein, CUT1 family</fullName>
    </submittedName>
</protein>
<keyword evidence="2" id="KW-0813">Transport</keyword>
<dbReference type="PROSITE" id="PS51257">
    <property type="entry name" value="PROKAR_LIPOPROTEIN"/>
    <property type="match status" value="1"/>
</dbReference>
<dbReference type="Gene3D" id="3.40.190.10">
    <property type="entry name" value="Periplasmic binding protein-like II"/>
    <property type="match status" value="2"/>
</dbReference>
<keyword evidence="3 4" id="KW-0732">Signal</keyword>
<dbReference type="STRING" id="2017.SAMN05444320_1011018"/>
<name>A0A1M4W5Z5_STRHI</name>
<evidence type="ECO:0000256" key="1">
    <source>
        <dbReference type="ARBA" id="ARBA00008520"/>
    </source>
</evidence>
<dbReference type="InterPro" id="IPR006059">
    <property type="entry name" value="SBP"/>
</dbReference>
<organism evidence="5 6">
    <name type="scientific">Streptoalloteichus hindustanus</name>
    <dbReference type="NCBI Taxonomy" id="2017"/>
    <lineage>
        <taxon>Bacteria</taxon>
        <taxon>Bacillati</taxon>
        <taxon>Actinomycetota</taxon>
        <taxon>Actinomycetes</taxon>
        <taxon>Pseudonocardiales</taxon>
        <taxon>Pseudonocardiaceae</taxon>
        <taxon>Streptoalloteichus</taxon>
    </lineage>
</organism>
<dbReference type="PANTHER" id="PTHR30061:SF50">
    <property type="entry name" value="MALTOSE_MALTODEXTRIN-BINDING PERIPLASMIC PROTEIN"/>
    <property type="match status" value="1"/>
</dbReference>
<evidence type="ECO:0000256" key="2">
    <source>
        <dbReference type="ARBA" id="ARBA00022448"/>
    </source>
</evidence>
<evidence type="ECO:0000313" key="5">
    <source>
        <dbReference type="EMBL" id="SHE76646.1"/>
    </source>
</evidence>
<dbReference type="GO" id="GO:0015768">
    <property type="term" value="P:maltose transport"/>
    <property type="evidence" value="ECO:0007669"/>
    <property type="project" value="TreeGrafter"/>
</dbReference>
<dbReference type="CDD" id="cd14748">
    <property type="entry name" value="PBP2_UgpB"/>
    <property type="match status" value="1"/>
</dbReference>
<dbReference type="GO" id="GO:1901982">
    <property type="term" value="F:maltose binding"/>
    <property type="evidence" value="ECO:0007669"/>
    <property type="project" value="TreeGrafter"/>
</dbReference>
<gene>
    <name evidence="5" type="ORF">SAMN05444320_1011018</name>
</gene>
<dbReference type="PROSITE" id="PS51318">
    <property type="entry name" value="TAT"/>
    <property type="match status" value="1"/>
</dbReference>
<evidence type="ECO:0000256" key="3">
    <source>
        <dbReference type="ARBA" id="ARBA00022729"/>
    </source>
</evidence>
<dbReference type="OrthoDB" id="9795467at2"/>
<sequence>MGTSRRPALLAVAAGLLVAACTTGGAGGGGAAPAPRSDEQVTVSVWSNFADRELAALNRVLDGFHAKHPNITVRSEGSQDDDKILQSIRGGTAPDVAISFSTDQLGQYCSTGAWQNLGPYLERDKVDLDQIPKAVRDYTEYRGTRCAMPLLADVYGLYYNKELFAKAGITSPPRTLSELTDIAKRLTVFNPDGSIQVAGFVPTINFYNHRPQMLAPHWNARWQKPDGSSALASDPGWKEMFTWLKELVDFYGRDRLAKFTASAGQQYSADNAFQQGRVAMMIDGEYRTAFVSQYSPNLAYGTAPFPVADSRQNLHGTGYATGTIIGIPRGAKNAGAAWELVKHLTTDTDALVELSNGLKNVPTTRDALRSPKLQADENFQTFTKISESPNLASSPSSPTLASAVKFTEDFATRWLNGEVANLDEGLAALAKQIDDNAALGGK</sequence>
<dbReference type="AlphaFoldDB" id="A0A1M4W5Z5"/>
<accession>A0A1M4W5Z5</accession>